<accession>A0A2D0IPE5</accession>
<dbReference type="OrthoDB" id="6456465at2"/>
<organism evidence="1 3">
    <name type="scientific">Xenorhabdus ehlersii</name>
    <dbReference type="NCBI Taxonomy" id="290111"/>
    <lineage>
        <taxon>Bacteria</taxon>
        <taxon>Pseudomonadati</taxon>
        <taxon>Pseudomonadota</taxon>
        <taxon>Gammaproteobacteria</taxon>
        <taxon>Enterobacterales</taxon>
        <taxon>Morganellaceae</taxon>
        <taxon>Xenorhabdus</taxon>
    </lineage>
</organism>
<name>A0A2D0IPE5_9GAMM</name>
<evidence type="ECO:0000313" key="1">
    <source>
        <dbReference type="EMBL" id="PHM23695.1"/>
    </source>
</evidence>
<dbReference type="EMBL" id="NIBT01000013">
    <property type="protein sequence ID" value="PHM23695.1"/>
    <property type="molecule type" value="Genomic_DNA"/>
</dbReference>
<evidence type="ECO:0000313" key="3">
    <source>
        <dbReference type="Proteomes" id="UP000225605"/>
    </source>
</evidence>
<sequence length="120" mass="13943">MDTELERVESNEKKLWEKFKSVTPLNFSLFLKDKGIVTASCLMCGNTDIRFPSMADAPKEEFFLIPIEVNELVSKSKYYIANYEYRGICPDCGYEIYFNAYPVINWIENSDKQGREDKNG</sequence>
<reference evidence="2 4" key="2">
    <citation type="submission" date="2018-09" db="EMBL/GenBank/DDBJ databases">
        <title>Genomic Encyclopedia of Archaeal and Bacterial Type Strains, Phase II (KMG-II): from individual species to whole genera.</title>
        <authorList>
            <person name="Goeker M."/>
        </authorList>
    </citation>
    <scope>NUCLEOTIDE SEQUENCE [LARGE SCALE GENOMIC DNA]</scope>
    <source>
        <strain evidence="2 4">DSM 16337</strain>
    </source>
</reference>
<evidence type="ECO:0000313" key="4">
    <source>
        <dbReference type="Proteomes" id="UP000283568"/>
    </source>
</evidence>
<proteinExistence type="predicted"/>
<evidence type="ECO:0000313" key="2">
    <source>
        <dbReference type="EMBL" id="RKE92701.1"/>
    </source>
</evidence>
<protein>
    <submittedName>
        <fullName evidence="1">Uncharacterized protein</fullName>
    </submittedName>
</protein>
<comment type="caution">
    <text evidence="1">The sequence shown here is derived from an EMBL/GenBank/DDBJ whole genome shotgun (WGS) entry which is preliminary data.</text>
</comment>
<dbReference type="Proteomes" id="UP000225605">
    <property type="component" value="Unassembled WGS sequence"/>
</dbReference>
<keyword evidence="4" id="KW-1185">Reference proteome</keyword>
<dbReference type="Proteomes" id="UP000283568">
    <property type="component" value="Unassembled WGS sequence"/>
</dbReference>
<gene>
    <name evidence="2" type="ORF">BDE27_0358</name>
    <name evidence="1" type="ORF">Xehl_02697</name>
</gene>
<dbReference type="RefSeq" id="WP_099132772.1">
    <property type="nucleotide sequence ID" value="NZ_CAWNOJ010000024.1"/>
</dbReference>
<reference evidence="1 3" key="1">
    <citation type="journal article" date="2017" name="Nat. Microbiol.">
        <title>Natural product diversity associated with the nematode symbionts Photorhabdus and Xenorhabdus.</title>
        <authorList>
            <person name="Tobias N.J."/>
            <person name="Wolff H."/>
            <person name="Djahanschiri B."/>
            <person name="Grundmann F."/>
            <person name="Kronenwerth M."/>
            <person name="Shi Y.M."/>
            <person name="Simonyi S."/>
            <person name="Grun P."/>
            <person name="Shapiro-Ilan D."/>
            <person name="Pidot S.J."/>
            <person name="Stinear T.P."/>
            <person name="Ebersberger I."/>
            <person name="Bode H.B."/>
        </authorList>
    </citation>
    <scope>NUCLEOTIDE SEQUENCE [LARGE SCALE GENOMIC DNA]</scope>
    <source>
        <strain evidence="1 3">DSM 16337</strain>
    </source>
</reference>
<dbReference type="AlphaFoldDB" id="A0A2D0IPE5"/>
<dbReference type="EMBL" id="RAQI01000001">
    <property type="protein sequence ID" value="RKE92701.1"/>
    <property type="molecule type" value="Genomic_DNA"/>
</dbReference>